<dbReference type="GO" id="GO:0030246">
    <property type="term" value="F:carbohydrate binding"/>
    <property type="evidence" value="ECO:0007669"/>
    <property type="project" value="TreeGrafter"/>
</dbReference>
<dbReference type="CDD" id="cd20001">
    <property type="entry name" value="PBP1_LsrB_Quorum_Sensing-like"/>
    <property type="match status" value="1"/>
</dbReference>
<dbReference type="PANTHER" id="PTHR30036">
    <property type="entry name" value="D-XYLOSE-BINDING PERIPLASMIC PROTEIN"/>
    <property type="match status" value="1"/>
</dbReference>
<dbReference type="Gene3D" id="3.40.50.2300">
    <property type="match status" value="2"/>
</dbReference>
<feature type="region of interest" description="Disordered" evidence="3">
    <location>
        <begin position="22"/>
        <end position="56"/>
    </location>
</feature>
<dbReference type="Proteomes" id="UP000460435">
    <property type="component" value="Unassembled WGS sequence"/>
</dbReference>
<dbReference type="RefSeq" id="WP_162451561.1">
    <property type="nucleotide sequence ID" value="NZ_WLZY01000006.1"/>
</dbReference>
<evidence type="ECO:0000259" key="5">
    <source>
        <dbReference type="Pfam" id="PF13407"/>
    </source>
</evidence>
<dbReference type="EMBL" id="WLZY01000006">
    <property type="protein sequence ID" value="NDL58846.1"/>
    <property type="molecule type" value="Genomic_DNA"/>
</dbReference>
<accession>A0A7K3M6E9</accession>
<keyword evidence="7" id="KW-1185">Reference proteome</keyword>
<evidence type="ECO:0000256" key="2">
    <source>
        <dbReference type="ARBA" id="ARBA00007639"/>
    </source>
</evidence>
<sequence>MRRTLIAAAAAGLLTVAACGTADTDAPADNPDGEQAPADAGGGDEDTGDVPDEDVEEGSYVNVVKLTGIAWFDRMEAGVRAFADSSGIDATQTGPSTDSPEQQVASIQSLIAQRPTVMGVVPSDPGAMQAVITQAREAGIVVVTHEAPQIQDADADIEPFANDVYGETIMEDLAACMGGEGEYVQFVGKLTAETHMEWSDAALELQQSDYPDMTRVSDPVESDDNADTAYERTKQLLQSHPELVGFQGASSQDVPGIARAIEEAGLEDDTCVFGTGVPSETRQFLTSGAIDAIYLWDPALSGQAMLEAGRIIAEGGELTEGTDLGVEGYESLVQSPDSDLVFMGDAQLKITADTVDDYDF</sequence>
<evidence type="ECO:0000313" key="7">
    <source>
        <dbReference type="Proteomes" id="UP000460435"/>
    </source>
</evidence>
<evidence type="ECO:0000256" key="3">
    <source>
        <dbReference type="SAM" id="MobiDB-lite"/>
    </source>
</evidence>
<reference evidence="6 7" key="1">
    <citation type="submission" date="2019-11" db="EMBL/GenBank/DDBJ databases">
        <authorList>
            <person name="Li X.-J."/>
            <person name="Feng X.-M."/>
        </authorList>
    </citation>
    <scope>NUCLEOTIDE SEQUENCE [LARGE SCALE GENOMIC DNA]</scope>
    <source>
        <strain evidence="6 7">XMNu-373</strain>
    </source>
</reference>
<feature type="compositionally biased region" description="Low complexity" evidence="3">
    <location>
        <begin position="22"/>
        <end position="39"/>
    </location>
</feature>
<evidence type="ECO:0000256" key="1">
    <source>
        <dbReference type="ARBA" id="ARBA00004196"/>
    </source>
</evidence>
<feature type="compositionally biased region" description="Acidic residues" evidence="3">
    <location>
        <begin position="42"/>
        <end position="56"/>
    </location>
</feature>
<proteinExistence type="inferred from homology"/>
<dbReference type="PROSITE" id="PS51257">
    <property type="entry name" value="PROKAR_LIPOPROTEIN"/>
    <property type="match status" value="1"/>
</dbReference>
<feature type="chain" id="PRO_5038340370" evidence="4">
    <location>
        <begin position="23"/>
        <end position="360"/>
    </location>
</feature>
<dbReference type="InterPro" id="IPR050555">
    <property type="entry name" value="Bact_Solute-Bind_Prot2"/>
</dbReference>
<dbReference type="InterPro" id="IPR028082">
    <property type="entry name" value="Peripla_BP_I"/>
</dbReference>
<evidence type="ECO:0000313" key="6">
    <source>
        <dbReference type="EMBL" id="NDL58846.1"/>
    </source>
</evidence>
<feature type="domain" description="Periplasmic binding protein" evidence="5">
    <location>
        <begin position="63"/>
        <end position="315"/>
    </location>
</feature>
<organism evidence="6 7">
    <name type="scientific">Phytoactinopolyspora mesophila</name>
    <dbReference type="NCBI Taxonomy" id="2650750"/>
    <lineage>
        <taxon>Bacteria</taxon>
        <taxon>Bacillati</taxon>
        <taxon>Actinomycetota</taxon>
        <taxon>Actinomycetes</taxon>
        <taxon>Jiangellales</taxon>
        <taxon>Jiangellaceae</taxon>
        <taxon>Phytoactinopolyspora</taxon>
    </lineage>
</organism>
<protein>
    <submittedName>
        <fullName evidence="6">Substrate-binding domain-containing protein</fullName>
    </submittedName>
</protein>
<comment type="similarity">
    <text evidence="2">Belongs to the bacterial solute-binding protein 2 family.</text>
</comment>
<name>A0A7K3M6E9_9ACTN</name>
<evidence type="ECO:0000256" key="4">
    <source>
        <dbReference type="SAM" id="SignalP"/>
    </source>
</evidence>
<dbReference type="Pfam" id="PF13407">
    <property type="entry name" value="Peripla_BP_4"/>
    <property type="match status" value="1"/>
</dbReference>
<dbReference type="GO" id="GO:0030288">
    <property type="term" value="C:outer membrane-bounded periplasmic space"/>
    <property type="evidence" value="ECO:0007669"/>
    <property type="project" value="TreeGrafter"/>
</dbReference>
<keyword evidence="4" id="KW-0732">Signal</keyword>
<comment type="caution">
    <text evidence="6">The sequence shown here is derived from an EMBL/GenBank/DDBJ whole genome shotgun (WGS) entry which is preliminary data.</text>
</comment>
<dbReference type="AlphaFoldDB" id="A0A7K3M6E9"/>
<comment type="subcellular location">
    <subcellularLocation>
        <location evidence="1">Cell envelope</location>
    </subcellularLocation>
</comment>
<gene>
    <name evidence="6" type="ORF">F7O44_17380</name>
</gene>
<dbReference type="InterPro" id="IPR025997">
    <property type="entry name" value="SBP_2_dom"/>
</dbReference>
<dbReference type="SUPFAM" id="SSF53822">
    <property type="entry name" value="Periplasmic binding protein-like I"/>
    <property type="match status" value="1"/>
</dbReference>
<feature type="signal peptide" evidence="4">
    <location>
        <begin position="1"/>
        <end position="22"/>
    </location>
</feature>
<dbReference type="PANTHER" id="PTHR30036:SF7">
    <property type="entry name" value="ABC TRANSPORTER PERIPLASMIC-BINDING PROTEIN YPHF"/>
    <property type="match status" value="1"/>
</dbReference>